<gene>
    <name evidence="1" type="ORF">CBJ15_22410</name>
</gene>
<comment type="caution">
    <text evidence="1">The sequence shown here is derived from an EMBL/GenBank/DDBJ whole genome shotgun (WGS) entry which is preliminary data.</text>
</comment>
<reference evidence="1" key="1">
    <citation type="submission" date="2018-08" db="EMBL/GenBank/DDBJ databases">
        <authorList>
            <consortium name="GenomeTrakr network: Whole genome sequencing for foodborne pathogen traceback"/>
        </authorList>
    </citation>
    <scope>NUCLEOTIDE SEQUENCE</scope>
    <source>
        <strain evidence="1">CFSAN064236</strain>
    </source>
</reference>
<dbReference type="EMBL" id="AAHNTO010000022">
    <property type="protein sequence ID" value="EBY3183134.1"/>
    <property type="molecule type" value="Genomic_DNA"/>
</dbReference>
<sequence>MTNSQFKEFLRANANIVDKAWNPTDAQLDLIRNAIDRKIKAGERVSSSELQSIVIRICGSIRVMVTSSVDNSDLNALLTSAMKKS</sequence>
<protein>
    <submittedName>
        <fullName evidence="1">Uncharacterized protein</fullName>
    </submittedName>
</protein>
<evidence type="ECO:0000313" key="1">
    <source>
        <dbReference type="EMBL" id="EBY3183134.1"/>
    </source>
</evidence>
<dbReference type="AlphaFoldDB" id="A0A5W9CT62"/>
<name>A0A5W9CT62_SALRU</name>
<organism evidence="1">
    <name type="scientific">Salmonella rubislaw</name>
    <dbReference type="NCBI Taxonomy" id="598"/>
    <lineage>
        <taxon>Bacteria</taxon>
        <taxon>Pseudomonadati</taxon>
        <taxon>Pseudomonadota</taxon>
        <taxon>Gammaproteobacteria</taxon>
        <taxon>Enterobacterales</taxon>
        <taxon>Enterobacteriaceae</taxon>
        <taxon>Salmonella</taxon>
    </lineage>
</organism>
<accession>A0A5W9CT62</accession>
<proteinExistence type="predicted"/>